<dbReference type="SUPFAM" id="SSF141322">
    <property type="entry name" value="NfeD domain-like"/>
    <property type="match status" value="1"/>
</dbReference>
<feature type="transmembrane region" description="Helical" evidence="5">
    <location>
        <begin position="73"/>
        <end position="90"/>
    </location>
</feature>
<feature type="transmembrane region" description="Helical" evidence="5">
    <location>
        <begin position="121"/>
        <end position="138"/>
    </location>
</feature>
<feature type="transmembrane region" description="Helical" evidence="5">
    <location>
        <begin position="144"/>
        <end position="167"/>
    </location>
</feature>
<proteinExistence type="predicted"/>
<dbReference type="InterPro" id="IPR052165">
    <property type="entry name" value="Membrane_assoc_protease"/>
</dbReference>
<dbReference type="PANTHER" id="PTHR33507">
    <property type="entry name" value="INNER MEMBRANE PROTEIN YBBJ"/>
    <property type="match status" value="1"/>
</dbReference>
<keyword evidence="4 5" id="KW-0472">Membrane</keyword>
<feature type="domain" description="NfeD integral membrane" evidence="7">
    <location>
        <begin position="52"/>
        <end position="165"/>
    </location>
</feature>
<evidence type="ECO:0000256" key="4">
    <source>
        <dbReference type="ARBA" id="ARBA00023136"/>
    </source>
</evidence>
<accession>A0ABZ2CFW2</accession>
<feature type="transmembrane region" description="Helical" evidence="5">
    <location>
        <begin position="96"/>
        <end position="114"/>
    </location>
</feature>
<keyword evidence="3 5" id="KW-1133">Transmembrane helix</keyword>
<sequence length="258" mass="27991">MLRRFAGYICSIPVFYLLSFPTGVSASMMKGDGQTSYSFLEQLALFITHPIVITILLTIGFLGFVVELFTPRIGLPGIVGTSAFLLFFYGHLVTGLANVSALILFAVGIVLILLELVLPGGIIGIFGFGAFLASFFLAGENFVYTGISLLIAFMISILACVVMIKVYDKKMKFFKKLILNDSTSTELGYVSNKNRTELIGVIGTALTDLRPSGTVTVGDERIDVVSEGGFITKGSQVKIIKVEGSRVVVREFVKKENE</sequence>
<protein>
    <submittedName>
        <fullName evidence="8">NfeD family protein</fullName>
    </submittedName>
</protein>
<dbReference type="InterPro" id="IPR012340">
    <property type="entry name" value="NA-bd_OB-fold"/>
</dbReference>
<dbReference type="InterPro" id="IPR002810">
    <property type="entry name" value="NfeD-like_C"/>
</dbReference>
<keyword evidence="9" id="KW-1185">Reference proteome</keyword>
<evidence type="ECO:0000259" key="7">
    <source>
        <dbReference type="Pfam" id="PF24961"/>
    </source>
</evidence>
<keyword evidence="2 5" id="KW-0812">Transmembrane</keyword>
<evidence type="ECO:0000256" key="1">
    <source>
        <dbReference type="ARBA" id="ARBA00004141"/>
    </source>
</evidence>
<evidence type="ECO:0000256" key="5">
    <source>
        <dbReference type="SAM" id="Phobius"/>
    </source>
</evidence>
<dbReference type="Gene3D" id="2.40.50.140">
    <property type="entry name" value="Nucleic acid-binding proteins"/>
    <property type="match status" value="1"/>
</dbReference>
<feature type="domain" description="NfeD-like C-terminal" evidence="6">
    <location>
        <begin position="196"/>
        <end position="250"/>
    </location>
</feature>
<dbReference type="Pfam" id="PF01957">
    <property type="entry name" value="NfeD"/>
    <property type="match status" value="1"/>
</dbReference>
<evidence type="ECO:0000259" key="6">
    <source>
        <dbReference type="Pfam" id="PF01957"/>
    </source>
</evidence>
<dbReference type="Pfam" id="PF24961">
    <property type="entry name" value="NfeD_membrane"/>
    <property type="match status" value="1"/>
</dbReference>
<organism evidence="8 9">
    <name type="scientific">Niallia oryzisoli</name>
    <dbReference type="NCBI Taxonomy" id="1737571"/>
    <lineage>
        <taxon>Bacteria</taxon>
        <taxon>Bacillati</taxon>
        <taxon>Bacillota</taxon>
        <taxon>Bacilli</taxon>
        <taxon>Bacillales</taxon>
        <taxon>Bacillaceae</taxon>
        <taxon>Niallia</taxon>
    </lineage>
</organism>
<dbReference type="Proteomes" id="UP001357223">
    <property type="component" value="Chromosome"/>
</dbReference>
<dbReference type="PANTHER" id="PTHR33507:SF3">
    <property type="entry name" value="INNER MEMBRANE PROTEIN YBBJ"/>
    <property type="match status" value="1"/>
</dbReference>
<evidence type="ECO:0000313" key="8">
    <source>
        <dbReference type="EMBL" id="WVX82674.1"/>
    </source>
</evidence>
<name>A0ABZ2CFW2_9BACI</name>
<dbReference type="RefSeq" id="WP_338451570.1">
    <property type="nucleotide sequence ID" value="NZ_CP137640.1"/>
</dbReference>
<dbReference type="InterPro" id="IPR056739">
    <property type="entry name" value="NfeD_membrane"/>
</dbReference>
<reference evidence="8 9" key="1">
    <citation type="submission" date="2023-10" db="EMBL/GenBank/DDBJ databases">
        <title>Niallia locisalis sp.nov. isolated from a salt pond sample.</title>
        <authorList>
            <person name="Li X.-J."/>
            <person name="Dong L."/>
        </authorList>
    </citation>
    <scope>NUCLEOTIDE SEQUENCE [LARGE SCALE GENOMIC DNA]</scope>
    <source>
        <strain evidence="8 9">DSM 29761</strain>
    </source>
</reference>
<evidence type="ECO:0000313" key="9">
    <source>
        <dbReference type="Proteomes" id="UP001357223"/>
    </source>
</evidence>
<feature type="transmembrane region" description="Helical" evidence="5">
    <location>
        <begin position="42"/>
        <end position="66"/>
    </location>
</feature>
<evidence type="ECO:0000256" key="3">
    <source>
        <dbReference type="ARBA" id="ARBA00022989"/>
    </source>
</evidence>
<gene>
    <name evidence="8" type="ORF">R4Z09_06735</name>
</gene>
<evidence type="ECO:0000256" key="2">
    <source>
        <dbReference type="ARBA" id="ARBA00022692"/>
    </source>
</evidence>
<dbReference type="EMBL" id="CP137640">
    <property type="protein sequence ID" value="WVX82674.1"/>
    <property type="molecule type" value="Genomic_DNA"/>
</dbReference>
<comment type="subcellular location">
    <subcellularLocation>
        <location evidence="1">Membrane</location>
        <topology evidence="1">Multi-pass membrane protein</topology>
    </subcellularLocation>
</comment>